<evidence type="ECO:0000256" key="1">
    <source>
        <dbReference type="ARBA" id="ARBA00022692"/>
    </source>
</evidence>
<proteinExistence type="predicted"/>
<dbReference type="Pfam" id="PF03096">
    <property type="entry name" value="Ndr"/>
    <property type="match status" value="1"/>
</dbReference>
<dbReference type="EMBL" id="JAHRHJ020000002">
    <property type="protein sequence ID" value="KAH9327001.1"/>
    <property type="molecule type" value="Genomic_DNA"/>
</dbReference>
<evidence type="ECO:0000256" key="2">
    <source>
        <dbReference type="ARBA" id="ARBA00022989"/>
    </source>
</evidence>
<keyword evidence="3" id="KW-0472">Membrane</keyword>
<accession>A0AA38GQL4</accession>
<reference evidence="4 5" key="1">
    <citation type="journal article" date="2021" name="Nat. Plants">
        <title>The Taxus genome provides insights into paclitaxel biosynthesis.</title>
        <authorList>
            <person name="Xiong X."/>
            <person name="Gou J."/>
            <person name="Liao Q."/>
            <person name="Li Y."/>
            <person name="Zhou Q."/>
            <person name="Bi G."/>
            <person name="Li C."/>
            <person name="Du R."/>
            <person name="Wang X."/>
            <person name="Sun T."/>
            <person name="Guo L."/>
            <person name="Liang H."/>
            <person name="Lu P."/>
            <person name="Wu Y."/>
            <person name="Zhang Z."/>
            <person name="Ro D.K."/>
            <person name="Shang Y."/>
            <person name="Huang S."/>
            <person name="Yan J."/>
        </authorList>
    </citation>
    <scope>NUCLEOTIDE SEQUENCE [LARGE SCALE GENOMIC DNA]</scope>
    <source>
        <strain evidence="4">Ta-2019</strain>
    </source>
</reference>
<feature type="non-terminal residue" evidence="4">
    <location>
        <position position="1"/>
    </location>
</feature>
<dbReference type="InterPro" id="IPR030184">
    <property type="entry name" value="WAT1-related"/>
</dbReference>
<dbReference type="InterPro" id="IPR004142">
    <property type="entry name" value="NDRG"/>
</dbReference>
<evidence type="ECO:0000313" key="5">
    <source>
        <dbReference type="Proteomes" id="UP000824469"/>
    </source>
</evidence>
<dbReference type="PANTHER" id="PTHR31218">
    <property type="entry name" value="WAT1-RELATED PROTEIN"/>
    <property type="match status" value="1"/>
</dbReference>
<keyword evidence="2" id="KW-1133">Transmembrane helix</keyword>
<sequence length="114" mass="12665">MEKARIKTVAGESKVLRTMICISGALVVTLYKGPAIPMICSPPVHMKLHPHQHHNLNKDWIKGSILLSTSQIAHCTWIIFQEHVVQTSYGPISVFVCGHQEKPALITYPDVALN</sequence>
<dbReference type="GO" id="GO:0022857">
    <property type="term" value="F:transmembrane transporter activity"/>
    <property type="evidence" value="ECO:0007669"/>
    <property type="project" value="InterPro"/>
</dbReference>
<dbReference type="AlphaFoldDB" id="A0AA38GQL4"/>
<dbReference type="Proteomes" id="UP000824469">
    <property type="component" value="Unassembled WGS sequence"/>
</dbReference>
<keyword evidence="1" id="KW-0812">Transmembrane</keyword>
<organism evidence="4 5">
    <name type="scientific">Taxus chinensis</name>
    <name type="common">Chinese yew</name>
    <name type="synonym">Taxus wallichiana var. chinensis</name>
    <dbReference type="NCBI Taxonomy" id="29808"/>
    <lineage>
        <taxon>Eukaryota</taxon>
        <taxon>Viridiplantae</taxon>
        <taxon>Streptophyta</taxon>
        <taxon>Embryophyta</taxon>
        <taxon>Tracheophyta</taxon>
        <taxon>Spermatophyta</taxon>
        <taxon>Pinopsida</taxon>
        <taxon>Pinidae</taxon>
        <taxon>Conifers II</taxon>
        <taxon>Cupressales</taxon>
        <taxon>Taxaceae</taxon>
        <taxon>Taxus</taxon>
    </lineage>
</organism>
<keyword evidence="5" id="KW-1185">Reference proteome</keyword>
<gene>
    <name evidence="4" type="ORF">KI387_007179</name>
</gene>
<evidence type="ECO:0000256" key="3">
    <source>
        <dbReference type="ARBA" id="ARBA00023136"/>
    </source>
</evidence>
<protein>
    <submittedName>
        <fullName evidence="4">Uncharacterized protein</fullName>
    </submittedName>
</protein>
<comment type="caution">
    <text evidence="4">The sequence shown here is derived from an EMBL/GenBank/DDBJ whole genome shotgun (WGS) entry which is preliminary data.</text>
</comment>
<name>A0AA38GQL4_TAXCH</name>
<dbReference type="GO" id="GO:0016020">
    <property type="term" value="C:membrane"/>
    <property type="evidence" value="ECO:0007669"/>
    <property type="project" value="InterPro"/>
</dbReference>
<evidence type="ECO:0000313" key="4">
    <source>
        <dbReference type="EMBL" id="KAH9327001.1"/>
    </source>
</evidence>